<gene>
    <name evidence="3" type="ORF">C1752_00739</name>
</gene>
<protein>
    <recommendedName>
        <fullName evidence="5">DUF3086 domain-containing protein</fullName>
    </recommendedName>
</protein>
<reference evidence="3 4" key="1">
    <citation type="journal article" date="2018" name="Sci. Rep.">
        <title>A novel species of the marine cyanobacterium Acaryochloris with a unique pigment content and lifestyle.</title>
        <authorList>
            <person name="Partensky F."/>
            <person name="Six C."/>
            <person name="Ratin M."/>
            <person name="Garczarek L."/>
            <person name="Vaulot D."/>
            <person name="Probert I."/>
            <person name="Calteau A."/>
            <person name="Gourvil P."/>
            <person name="Marie D."/>
            <person name="Grebert T."/>
            <person name="Bouchier C."/>
            <person name="Le Panse S."/>
            <person name="Gachenot M."/>
            <person name="Rodriguez F."/>
            <person name="Garrido J.L."/>
        </authorList>
    </citation>
    <scope>NUCLEOTIDE SEQUENCE [LARGE SCALE GENOMIC DNA]</scope>
    <source>
        <strain evidence="3 4">RCC1774</strain>
    </source>
</reference>
<dbReference type="Proteomes" id="UP000248857">
    <property type="component" value="Unassembled WGS sequence"/>
</dbReference>
<evidence type="ECO:0000256" key="2">
    <source>
        <dbReference type="SAM" id="MobiDB-lite"/>
    </source>
</evidence>
<sequence>MANSDFSLTGLQTEAQALRQEISDLKGQKAQLLQRQLQEMEVIAERLTAGNLKELEERKQKLQLAVDQLERRHERLQAEMKQSFAGVSQDMAVRVQGFRDYLTTSLQDLVTSVEQLELTPESPPISREIPSRESSRSRREERLEARSRREEVQDDRPVREPRRGRGAQSEEGGTPQFASQSFQEEMRQIRKLIDQYRTNPNYYGPPWQLRRTFEPIHAERVSQWFFTFGGRGALKALSSRLQNILVASATISILRKLHGDRVRTLILADSPERLGDWRRGLQDCLGISRTDFGPDRGIVLFESPDSLAQKADRLVKANQLPLILLDDAEEYVSLTILQFPLWLAFAPEPQLRRERNSTFEWFE</sequence>
<name>A0A2W1JMU9_9CYAN</name>
<proteinExistence type="predicted"/>
<dbReference type="Pfam" id="PF11285">
    <property type="entry name" value="DUF3086"/>
    <property type="match status" value="1"/>
</dbReference>
<feature type="coiled-coil region" evidence="1">
    <location>
        <begin position="8"/>
        <end position="86"/>
    </location>
</feature>
<dbReference type="InterPro" id="IPR021437">
    <property type="entry name" value="DUF3086"/>
</dbReference>
<feature type="region of interest" description="Disordered" evidence="2">
    <location>
        <begin position="115"/>
        <end position="181"/>
    </location>
</feature>
<evidence type="ECO:0008006" key="5">
    <source>
        <dbReference type="Google" id="ProtNLM"/>
    </source>
</evidence>
<organism evidence="3 4">
    <name type="scientific">Acaryochloris thomasi RCC1774</name>
    <dbReference type="NCBI Taxonomy" id="1764569"/>
    <lineage>
        <taxon>Bacteria</taxon>
        <taxon>Bacillati</taxon>
        <taxon>Cyanobacteriota</taxon>
        <taxon>Cyanophyceae</taxon>
        <taxon>Acaryochloridales</taxon>
        <taxon>Acaryochloridaceae</taxon>
        <taxon>Acaryochloris</taxon>
        <taxon>Acaryochloris thomasi</taxon>
    </lineage>
</organism>
<dbReference type="RefSeq" id="WP_233501318.1">
    <property type="nucleotide sequence ID" value="NZ_CAWNWM010000002.1"/>
</dbReference>
<keyword evidence="4" id="KW-1185">Reference proteome</keyword>
<comment type="caution">
    <text evidence="3">The sequence shown here is derived from an EMBL/GenBank/DDBJ whole genome shotgun (WGS) entry which is preliminary data.</text>
</comment>
<feature type="compositionally biased region" description="Basic and acidic residues" evidence="2">
    <location>
        <begin position="129"/>
        <end position="163"/>
    </location>
</feature>
<dbReference type="AlphaFoldDB" id="A0A2W1JMU9"/>
<evidence type="ECO:0000256" key="1">
    <source>
        <dbReference type="SAM" id="Coils"/>
    </source>
</evidence>
<dbReference type="EMBL" id="PQWO01000002">
    <property type="protein sequence ID" value="PZD74609.1"/>
    <property type="molecule type" value="Genomic_DNA"/>
</dbReference>
<keyword evidence="1" id="KW-0175">Coiled coil</keyword>
<accession>A0A2W1JMU9</accession>
<evidence type="ECO:0000313" key="3">
    <source>
        <dbReference type="EMBL" id="PZD74609.1"/>
    </source>
</evidence>
<evidence type="ECO:0000313" key="4">
    <source>
        <dbReference type="Proteomes" id="UP000248857"/>
    </source>
</evidence>